<evidence type="ECO:0000313" key="5">
    <source>
        <dbReference type="EMBL" id="RMX07603.1"/>
    </source>
</evidence>
<dbReference type="RefSeq" id="WP_122225723.1">
    <property type="nucleotide sequence ID" value="NZ_RDQO01000001.1"/>
</dbReference>
<proteinExistence type="inferred from homology"/>
<dbReference type="InterPro" id="IPR036250">
    <property type="entry name" value="AcylCo_DH-like_C"/>
</dbReference>
<accession>A0A3M6QX82</accession>
<dbReference type="EMBL" id="RDQO01000001">
    <property type="protein sequence ID" value="RMX07603.1"/>
    <property type="molecule type" value="Genomic_DNA"/>
</dbReference>
<dbReference type="GO" id="GO:0003995">
    <property type="term" value="F:acyl-CoA dehydrogenase activity"/>
    <property type="evidence" value="ECO:0007669"/>
    <property type="project" value="TreeGrafter"/>
</dbReference>
<dbReference type="Gene3D" id="2.40.110.10">
    <property type="entry name" value="Butyryl-CoA Dehydrogenase, subunit A, domain 2"/>
    <property type="match status" value="1"/>
</dbReference>
<dbReference type="PANTHER" id="PTHR48083">
    <property type="entry name" value="MEDIUM-CHAIN SPECIFIC ACYL-COA DEHYDROGENASE, MITOCHONDRIAL-RELATED"/>
    <property type="match status" value="1"/>
</dbReference>
<feature type="domain" description="Acyl-CoA dehydrogenase C-terminal" evidence="4">
    <location>
        <begin position="253"/>
        <end position="383"/>
    </location>
</feature>
<dbReference type="SUPFAM" id="SSF47203">
    <property type="entry name" value="Acyl-CoA dehydrogenase C-terminal domain-like"/>
    <property type="match status" value="1"/>
</dbReference>
<dbReference type="Proteomes" id="UP000278006">
    <property type="component" value="Unassembled WGS sequence"/>
</dbReference>
<gene>
    <name evidence="5" type="ORF">D8I35_00150</name>
</gene>
<keyword evidence="6" id="KW-1185">Reference proteome</keyword>
<dbReference type="PIRSF" id="PIRSF016578">
    <property type="entry name" value="HsaA"/>
    <property type="match status" value="1"/>
</dbReference>
<dbReference type="GO" id="GO:0033539">
    <property type="term" value="P:fatty acid beta-oxidation using acyl-CoA dehydrogenase"/>
    <property type="evidence" value="ECO:0007669"/>
    <property type="project" value="TreeGrafter"/>
</dbReference>
<evidence type="ECO:0000313" key="6">
    <source>
        <dbReference type="Proteomes" id="UP000278006"/>
    </source>
</evidence>
<keyword evidence="5" id="KW-0503">Monooxygenase</keyword>
<dbReference type="AlphaFoldDB" id="A0A3M6QX82"/>
<comment type="caution">
    <text evidence="5">The sequence shown here is derived from an EMBL/GenBank/DDBJ whole genome shotgun (WGS) entry which is preliminary data.</text>
</comment>
<dbReference type="Pfam" id="PF08028">
    <property type="entry name" value="Acyl-CoA_dh_2"/>
    <property type="match status" value="1"/>
</dbReference>
<keyword evidence="1" id="KW-0560">Oxidoreductase</keyword>
<evidence type="ECO:0000259" key="4">
    <source>
        <dbReference type="Pfam" id="PF08028"/>
    </source>
</evidence>
<dbReference type="OrthoDB" id="7316074at2"/>
<feature type="domain" description="Acyl-CoA dehydrogenase/oxidase N-terminal" evidence="3">
    <location>
        <begin position="43"/>
        <end position="110"/>
    </location>
</feature>
<evidence type="ECO:0000256" key="2">
    <source>
        <dbReference type="ARBA" id="ARBA00049661"/>
    </source>
</evidence>
<dbReference type="Pfam" id="PF02771">
    <property type="entry name" value="Acyl-CoA_dh_N"/>
    <property type="match status" value="1"/>
</dbReference>
<dbReference type="SUPFAM" id="SSF56645">
    <property type="entry name" value="Acyl-CoA dehydrogenase NM domain-like"/>
    <property type="match status" value="1"/>
</dbReference>
<dbReference type="InterPro" id="IPR050741">
    <property type="entry name" value="Acyl-CoA_dehydrogenase"/>
</dbReference>
<dbReference type="GO" id="GO:0005737">
    <property type="term" value="C:cytoplasm"/>
    <property type="evidence" value="ECO:0007669"/>
    <property type="project" value="TreeGrafter"/>
</dbReference>
<organism evidence="5 6">
    <name type="scientific">Corticibacter populi</name>
    <dbReference type="NCBI Taxonomy" id="1550736"/>
    <lineage>
        <taxon>Bacteria</taxon>
        <taxon>Pseudomonadati</taxon>
        <taxon>Pseudomonadota</taxon>
        <taxon>Betaproteobacteria</taxon>
        <taxon>Burkholderiales</taxon>
        <taxon>Comamonadaceae</taxon>
        <taxon>Corticibacter</taxon>
    </lineage>
</organism>
<dbReference type="InterPro" id="IPR013786">
    <property type="entry name" value="AcylCoA_DH/ox_N"/>
</dbReference>
<name>A0A3M6QX82_9BURK</name>
<dbReference type="InterPro" id="IPR013107">
    <property type="entry name" value="Acyl-CoA_DH_C"/>
</dbReference>
<dbReference type="GO" id="GO:0004497">
    <property type="term" value="F:monooxygenase activity"/>
    <property type="evidence" value="ECO:0007669"/>
    <property type="project" value="UniProtKB-KW"/>
</dbReference>
<dbReference type="PANTHER" id="PTHR48083:SF5">
    <property type="entry name" value="NRGC PROTEIN"/>
    <property type="match status" value="1"/>
</dbReference>
<dbReference type="GO" id="GO:0050660">
    <property type="term" value="F:flavin adenine dinucleotide binding"/>
    <property type="evidence" value="ECO:0007669"/>
    <property type="project" value="InterPro"/>
</dbReference>
<dbReference type="InterPro" id="IPR009100">
    <property type="entry name" value="AcylCoA_DH/oxidase_NM_dom_sf"/>
</dbReference>
<dbReference type="Gene3D" id="1.10.540.10">
    <property type="entry name" value="Acyl-CoA dehydrogenase/oxidase, N-terminal domain"/>
    <property type="match status" value="1"/>
</dbReference>
<dbReference type="InterPro" id="IPR046373">
    <property type="entry name" value="Acyl-CoA_Oxase/DH_mid-dom_sf"/>
</dbReference>
<protein>
    <submittedName>
        <fullName evidence="5">Flavin-dependent monooxygenase</fullName>
    </submittedName>
</protein>
<evidence type="ECO:0000259" key="3">
    <source>
        <dbReference type="Pfam" id="PF02771"/>
    </source>
</evidence>
<dbReference type="Gene3D" id="1.20.140.10">
    <property type="entry name" value="Butyryl-CoA Dehydrogenase, subunit A, domain 3"/>
    <property type="match status" value="1"/>
</dbReference>
<comment type="similarity">
    <text evidence="2">Belongs to the HpaH/HsaA monooxygenase family.</text>
</comment>
<reference evidence="5 6" key="1">
    <citation type="submission" date="2018-10" db="EMBL/GenBank/DDBJ databases">
        <title>Draft genome of Cortibacter populi DSM10536.</title>
        <authorList>
            <person name="Bernier A.-M."/>
            <person name="Bernard K."/>
        </authorList>
    </citation>
    <scope>NUCLEOTIDE SEQUENCE [LARGE SCALE GENOMIC DNA]</scope>
    <source>
        <strain evidence="5 6">DSM 105136</strain>
    </source>
</reference>
<sequence>MTIASLQLAQAAQTAEAACGGAPQTVPGTPGAIDAALLQALLRDIRARAAEFEQQRHISQDIVDGFKRIGVYRALVPKRLGGSEWSAHQFCELIETISQADGSAGWVASFGMAPTYLAALPRATFEQIYTDDIDTVFAGGIFPPQPAFYVDGGIQVSGRWSFSSGCMGATVMGVGISPRKGDATGLPRMAVIPREQVQIVQSWDVSGLAGTGSHDLVVEDVVVPEDWTFVRGGASNLDEPMFRYPTLAFAAQVLAVVNLGIGRAAIDELRRLAGGYKAVTGAPTLGDRPVTQTQLGHAEAQLRSARSWFFDAIDDAWESLLVGDPVSREQTNMLRLSASHAARVGAEVARSMQMLSGMAGIYNSSPLARCVRDANAVTQHAFLGDVTFQNGGAMLFGRDPLPGYL</sequence>
<dbReference type="InterPro" id="IPR037069">
    <property type="entry name" value="AcylCoA_DH/ox_N_sf"/>
</dbReference>
<evidence type="ECO:0000256" key="1">
    <source>
        <dbReference type="ARBA" id="ARBA00023002"/>
    </source>
</evidence>